<comment type="caution">
    <text evidence="2">The sequence shown here is derived from an EMBL/GenBank/DDBJ whole genome shotgun (WGS) entry which is preliminary data.</text>
</comment>
<evidence type="ECO:0000313" key="2">
    <source>
        <dbReference type="EMBL" id="KAK0707852.1"/>
    </source>
</evidence>
<evidence type="ECO:0000313" key="3">
    <source>
        <dbReference type="Proteomes" id="UP001172102"/>
    </source>
</evidence>
<keyword evidence="1" id="KW-1133">Transmembrane helix</keyword>
<feature type="transmembrane region" description="Helical" evidence="1">
    <location>
        <begin position="115"/>
        <end position="134"/>
    </location>
</feature>
<dbReference type="AlphaFoldDB" id="A0AA40A1Z8"/>
<keyword evidence="1" id="KW-0472">Membrane</keyword>
<accession>A0AA40A1Z8</accession>
<keyword evidence="3" id="KW-1185">Reference proteome</keyword>
<keyword evidence="1" id="KW-0812">Transmembrane</keyword>
<gene>
    <name evidence="2" type="ORF">B0H67DRAFT_647991</name>
</gene>
<sequence>MEPYFTRDPARLGADEVVAGMGMVPLVLLVWVFSDGLGHVVTDWRVSVSGDALALSLSLTHLARFPDTFTRSACHPDGNFSPFSGDYDWWAVSGIFQVTLGFGSLTFTQAKVVDVVWDVIVGQIGQFAASVISFKVFTDYVTVSMATTPVTYVTFWTIYLHQETSVRAWIQLMREFWSGGVLKSKIAIVFIAYAMLFLISIPTLAGAMTGYTPIIDPFIRRNDSSLIPFRELAKVSYIIQDGSRVGLTDNYVVPSPSYSRRSGYQYDPVSARDGSDWISDGYGIIDCVNPYRLPDDSAEREIACLLSNVSSYVSQYGFYGLNNTPSTWLNVTLDRPALNITTFYLPDNSRGYASANVIFGHSWVDPRTGLQPFADPQRRTYYDAQNFLYSLDYVTANGSCQPSVQGCDATTTTTTTTTATANNDACSAQIYQWGFSLVQATLSGALAIVWTAGLYALYLAAHLQLPLVDTPEIPRGWRAVMLLGDTIRRELDAHGIDPDRVTDKQLKRMVRRQLRGGRVSMPHQLANPSRGFRQAWRQWLAREKWWLVSFFVGTAVGVSFIFGSLSIRYFSPGAIFLGIFGIAFSVLSGGILLALIFAGTKTGKWIFAILFGIFGLAIGTYMFAPRYKDY</sequence>
<organism evidence="2 3">
    <name type="scientific">Lasiosphaeris hirsuta</name>
    <dbReference type="NCBI Taxonomy" id="260670"/>
    <lineage>
        <taxon>Eukaryota</taxon>
        <taxon>Fungi</taxon>
        <taxon>Dikarya</taxon>
        <taxon>Ascomycota</taxon>
        <taxon>Pezizomycotina</taxon>
        <taxon>Sordariomycetes</taxon>
        <taxon>Sordariomycetidae</taxon>
        <taxon>Sordariales</taxon>
        <taxon>Lasiosphaeriaceae</taxon>
        <taxon>Lasiosphaeris</taxon>
    </lineage>
</organism>
<protein>
    <submittedName>
        <fullName evidence="2">Uncharacterized protein</fullName>
    </submittedName>
</protein>
<name>A0AA40A1Z8_9PEZI</name>
<feature type="transmembrane region" description="Helical" evidence="1">
    <location>
        <begin position="433"/>
        <end position="458"/>
    </location>
</feature>
<dbReference type="EMBL" id="JAUKUA010000006">
    <property type="protein sequence ID" value="KAK0707852.1"/>
    <property type="molecule type" value="Genomic_DNA"/>
</dbReference>
<feature type="transmembrane region" description="Helical" evidence="1">
    <location>
        <begin position="12"/>
        <end position="33"/>
    </location>
</feature>
<feature type="transmembrane region" description="Helical" evidence="1">
    <location>
        <begin position="181"/>
        <end position="205"/>
    </location>
</feature>
<feature type="transmembrane region" description="Helical" evidence="1">
    <location>
        <begin position="605"/>
        <end position="624"/>
    </location>
</feature>
<proteinExistence type="predicted"/>
<feature type="transmembrane region" description="Helical" evidence="1">
    <location>
        <begin position="140"/>
        <end position="160"/>
    </location>
</feature>
<feature type="transmembrane region" description="Helical" evidence="1">
    <location>
        <begin position="545"/>
        <end position="567"/>
    </location>
</feature>
<feature type="transmembrane region" description="Helical" evidence="1">
    <location>
        <begin position="573"/>
        <end position="598"/>
    </location>
</feature>
<dbReference type="Proteomes" id="UP001172102">
    <property type="component" value="Unassembled WGS sequence"/>
</dbReference>
<reference evidence="2" key="1">
    <citation type="submission" date="2023-06" db="EMBL/GenBank/DDBJ databases">
        <title>Genome-scale phylogeny and comparative genomics of the fungal order Sordariales.</title>
        <authorList>
            <consortium name="Lawrence Berkeley National Laboratory"/>
            <person name="Hensen N."/>
            <person name="Bonometti L."/>
            <person name="Westerberg I."/>
            <person name="Brannstrom I.O."/>
            <person name="Guillou S."/>
            <person name="Cros-Aarteil S."/>
            <person name="Calhoun S."/>
            <person name="Haridas S."/>
            <person name="Kuo A."/>
            <person name="Mondo S."/>
            <person name="Pangilinan J."/>
            <person name="Riley R."/>
            <person name="Labutti K."/>
            <person name="Andreopoulos B."/>
            <person name="Lipzen A."/>
            <person name="Chen C."/>
            <person name="Yanf M."/>
            <person name="Daum C."/>
            <person name="Ng V."/>
            <person name="Clum A."/>
            <person name="Steindorff A."/>
            <person name="Ohm R."/>
            <person name="Martin F."/>
            <person name="Silar P."/>
            <person name="Natvig D."/>
            <person name="Lalanne C."/>
            <person name="Gautier V."/>
            <person name="Ament-Velasquez S.L."/>
            <person name="Kruys A."/>
            <person name="Hutchinson M.I."/>
            <person name="Powell A.J."/>
            <person name="Barry K."/>
            <person name="Miller A.N."/>
            <person name="Grigoriev I.V."/>
            <person name="Debuchy R."/>
            <person name="Gladieux P."/>
            <person name="Thoren M.H."/>
            <person name="Johannesson H."/>
        </authorList>
    </citation>
    <scope>NUCLEOTIDE SEQUENCE</scope>
    <source>
        <strain evidence="2">SMH4607-1</strain>
    </source>
</reference>
<evidence type="ECO:0000256" key="1">
    <source>
        <dbReference type="SAM" id="Phobius"/>
    </source>
</evidence>
<feature type="transmembrane region" description="Helical" evidence="1">
    <location>
        <begin position="89"/>
        <end position="108"/>
    </location>
</feature>